<evidence type="ECO:0000259" key="5">
    <source>
        <dbReference type="PROSITE" id="PS50931"/>
    </source>
</evidence>
<sequence>MKVTSLTDSSVPSSSYSAYADTNWEPVCFDWNRTRAFLVVAEEGTISAAAASLNLSQPTISRQIAELEKELGVSLFKRSIHRISLTPHGAELLEVVREMGRAAGKFSKLASVKSTSMEGKVIISACEMSAIYRLPAIIAKLREVEPEIVVEVIVASDPNVIQQEVDIAICSIKPSYPNYIARKVGVETRGLFGSKEYLQHNDADHADIDVQSMQIIGSGDLTEFTQYVNGVAANVAEKNFVVSTRSRIAQLNLCLKGVGLALLPVDVASTVRELQPVLEERLSLVENAVWLVCSEDLRRSRRIEFVFNVIADELTEYFLESVRA</sequence>
<organism evidence="6 7">
    <name type="scientific">Vibrio hangzhouensis</name>
    <dbReference type="NCBI Taxonomy" id="462991"/>
    <lineage>
        <taxon>Bacteria</taxon>
        <taxon>Pseudomonadati</taxon>
        <taxon>Pseudomonadota</taxon>
        <taxon>Gammaproteobacteria</taxon>
        <taxon>Vibrionales</taxon>
        <taxon>Vibrionaceae</taxon>
        <taxon>Vibrio</taxon>
    </lineage>
</organism>
<dbReference type="SUPFAM" id="SSF46785">
    <property type="entry name" value="Winged helix' DNA-binding domain"/>
    <property type="match status" value="1"/>
</dbReference>
<dbReference type="GO" id="GO:0043565">
    <property type="term" value="F:sequence-specific DNA binding"/>
    <property type="evidence" value="ECO:0007669"/>
    <property type="project" value="TreeGrafter"/>
</dbReference>
<dbReference type="InterPro" id="IPR058163">
    <property type="entry name" value="LysR-type_TF_proteobact-type"/>
</dbReference>
<keyword evidence="4" id="KW-0804">Transcription</keyword>
<name>A0A1H5RUG8_9VIBR</name>
<evidence type="ECO:0000256" key="2">
    <source>
        <dbReference type="ARBA" id="ARBA00023015"/>
    </source>
</evidence>
<dbReference type="OrthoDB" id="570111at2"/>
<dbReference type="InterPro" id="IPR036388">
    <property type="entry name" value="WH-like_DNA-bd_sf"/>
</dbReference>
<dbReference type="SUPFAM" id="SSF53850">
    <property type="entry name" value="Periplasmic binding protein-like II"/>
    <property type="match status" value="1"/>
</dbReference>
<dbReference type="PANTHER" id="PTHR30537">
    <property type="entry name" value="HTH-TYPE TRANSCRIPTIONAL REGULATOR"/>
    <property type="match status" value="1"/>
</dbReference>
<dbReference type="InterPro" id="IPR036390">
    <property type="entry name" value="WH_DNA-bd_sf"/>
</dbReference>
<keyword evidence="7" id="KW-1185">Reference proteome</keyword>
<dbReference type="Proteomes" id="UP000236721">
    <property type="component" value="Unassembled WGS sequence"/>
</dbReference>
<dbReference type="Gene3D" id="3.40.190.290">
    <property type="match status" value="1"/>
</dbReference>
<dbReference type="Gene3D" id="1.10.10.10">
    <property type="entry name" value="Winged helix-like DNA-binding domain superfamily/Winged helix DNA-binding domain"/>
    <property type="match status" value="1"/>
</dbReference>
<dbReference type="GO" id="GO:0003700">
    <property type="term" value="F:DNA-binding transcription factor activity"/>
    <property type="evidence" value="ECO:0007669"/>
    <property type="project" value="InterPro"/>
</dbReference>
<dbReference type="PANTHER" id="PTHR30537:SF3">
    <property type="entry name" value="TRANSCRIPTIONAL REGULATORY PROTEIN"/>
    <property type="match status" value="1"/>
</dbReference>
<dbReference type="GO" id="GO:0006351">
    <property type="term" value="P:DNA-templated transcription"/>
    <property type="evidence" value="ECO:0007669"/>
    <property type="project" value="TreeGrafter"/>
</dbReference>
<proteinExistence type="inferred from homology"/>
<keyword evidence="2" id="KW-0805">Transcription regulation</keyword>
<dbReference type="AlphaFoldDB" id="A0A1H5RUG8"/>
<evidence type="ECO:0000256" key="3">
    <source>
        <dbReference type="ARBA" id="ARBA00023125"/>
    </source>
</evidence>
<dbReference type="PROSITE" id="PS50931">
    <property type="entry name" value="HTH_LYSR"/>
    <property type="match status" value="1"/>
</dbReference>
<dbReference type="InterPro" id="IPR000847">
    <property type="entry name" value="LysR_HTH_N"/>
</dbReference>
<dbReference type="EMBL" id="FNVG01000001">
    <property type="protein sequence ID" value="SEF41237.1"/>
    <property type="molecule type" value="Genomic_DNA"/>
</dbReference>
<dbReference type="InterPro" id="IPR005119">
    <property type="entry name" value="LysR_subst-bd"/>
</dbReference>
<dbReference type="RefSeq" id="WP_103878356.1">
    <property type="nucleotide sequence ID" value="NZ_FNVG01000001.1"/>
</dbReference>
<reference evidence="7" key="1">
    <citation type="submission" date="2016-10" db="EMBL/GenBank/DDBJ databases">
        <authorList>
            <person name="Varghese N."/>
            <person name="Submissions S."/>
        </authorList>
    </citation>
    <scope>NUCLEOTIDE SEQUENCE [LARGE SCALE GENOMIC DNA]</scope>
    <source>
        <strain evidence="7">CGMCC 1.7062</strain>
    </source>
</reference>
<evidence type="ECO:0000256" key="1">
    <source>
        <dbReference type="ARBA" id="ARBA00009437"/>
    </source>
</evidence>
<evidence type="ECO:0000256" key="4">
    <source>
        <dbReference type="ARBA" id="ARBA00023163"/>
    </source>
</evidence>
<dbReference type="PRINTS" id="PR00039">
    <property type="entry name" value="HTHLYSR"/>
</dbReference>
<keyword evidence="3 6" id="KW-0238">DNA-binding</keyword>
<comment type="similarity">
    <text evidence="1">Belongs to the LysR transcriptional regulatory family.</text>
</comment>
<protein>
    <submittedName>
        <fullName evidence="6">DNA-binding transcriptional regulator, LysR family</fullName>
    </submittedName>
</protein>
<evidence type="ECO:0000313" key="7">
    <source>
        <dbReference type="Proteomes" id="UP000236721"/>
    </source>
</evidence>
<dbReference type="FunFam" id="1.10.10.10:FF:000001">
    <property type="entry name" value="LysR family transcriptional regulator"/>
    <property type="match status" value="1"/>
</dbReference>
<dbReference type="Pfam" id="PF00126">
    <property type="entry name" value="HTH_1"/>
    <property type="match status" value="1"/>
</dbReference>
<dbReference type="Pfam" id="PF03466">
    <property type="entry name" value="LysR_substrate"/>
    <property type="match status" value="1"/>
</dbReference>
<accession>A0A1H5RUG8</accession>
<gene>
    <name evidence="6" type="ORF">SAMN04488244_10199</name>
</gene>
<feature type="domain" description="HTH lysR-type" evidence="5">
    <location>
        <begin position="29"/>
        <end position="86"/>
    </location>
</feature>
<evidence type="ECO:0000313" key="6">
    <source>
        <dbReference type="EMBL" id="SEF41237.1"/>
    </source>
</evidence>